<dbReference type="InterPro" id="IPR050708">
    <property type="entry name" value="T6SS_VgrG/RHS"/>
</dbReference>
<sequence>MQENAKTKNKFDYDGNNNLIKMTDPKGYSFQYTYDTRHNVTKAVSTERMTYQFSYDSYGNAKESKIVDADIEEEYIRSTADYTADGAYLQRITDALGNRTKYAYEEETGLLAEVTDPSGNATSYAYDAADQLTGVTDGTGQIQYSYENDELRQIQINDPESGTVYRFENDGFGNAKATYVGDSCLVSQTYEEKNGNLLAETYGNGYVYQYTYDDMDRVTGIRLTDPSGEEYRLYEYAYDREGNLAVVRDIREDLGEETIETRYFYDLSGRLVYYRNDRDEDYRFTYDLNDNVEKVDQGNRYRATALEYGYDRDNRAIGVTSGECTEAVFYDGLGRVVSKALGKIFEQRIQYGYREGADGSQSDQLERFSWQGLQNNYEIHYQYDANGNITQTTDGKGKIQYTYDTRNQLIREDREADRQTITYAYDKNGNLLQKNRYEYQPEAAMETLASATPSETKIYRYEGNWKDQLTSYNGETIAYDAMGNPTVYRGMEMGWKNSSELTEIVKDQTTIRYRYDKEGMRNRKYLSDGTTVLYQVQDGQIIGEQHLREDQEKPLYEMTFSYDADGTLFSMNCDGKDYYYILNPTGDVIALVDTGWNTVVSYAYDSWGKVTAIEGNQDLGKKNPLRYRGYYWDEETGLYYLASRYYDPEVGRFINADDINVPGMNLTVSSNKNLYAYCDNNPITRTDLSGEFWHLAIGAVVGAASQYAANVVLKLGEGNSLKEALLVKKEEIPGLMGAAFSGLLTATGISAGGLTVANAAINTVTYLAECEVTGTKVNKKTLAINVAIGAVGDIKGDGGINGKKLSGIWKESNRQLKRLKSAKKIMRYTAKKTTVRKTVVKKVGETFWSSFKTNIGYPKFGKWIKKKWKTVKKIWKKYR</sequence>
<evidence type="ECO:0000313" key="3">
    <source>
        <dbReference type="EMBL" id="RXS75951.1"/>
    </source>
</evidence>
<dbReference type="NCBIfam" id="TIGR03696">
    <property type="entry name" value="Rhs_assc_core"/>
    <property type="match status" value="1"/>
</dbReference>
<dbReference type="InterPro" id="IPR031325">
    <property type="entry name" value="RHS_repeat"/>
</dbReference>
<dbReference type="InterPro" id="IPR022385">
    <property type="entry name" value="Rhs_assc_core"/>
</dbReference>
<name>A0A4Q1RJJ3_9FIRM</name>
<dbReference type="InterPro" id="IPR056823">
    <property type="entry name" value="TEN-like_YD-shell"/>
</dbReference>
<dbReference type="Pfam" id="PF05593">
    <property type="entry name" value="RHS_repeat"/>
    <property type="match status" value="3"/>
</dbReference>
<organism evidence="3 4">
    <name type="scientific">Blautia faecicola</name>
    <dbReference type="NCBI Taxonomy" id="2509240"/>
    <lineage>
        <taxon>Bacteria</taxon>
        <taxon>Bacillati</taxon>
        <taxon>Bacillota</taxon>
        <taxon>Clostridia</taxon>
        <taxon>Lachnospirales</taxon>
        <taxon>Lachnospiraceae</taxon>
        <taxon>Blautia</taxon>
    </lineage>
</organism>
<dbReference type="Pfam" id="PF25023">
    <property type="entry name" value="TEN_YD-shell"/>
    <property type="match status" value="1"/>
</dbReference>
<evidence type="ECO:0000259" key="2">
    <source>
        <dbReference type="Pfam" id="PF25023"/>
    </source>
</evidence>
<reference evidence="3 4" key="1">
    <citation type="submission" date="2019-01" db="EMBL/GenBank/DDBJ databases">
        <title>Blautia sp. nov. KGMB01111 isolated human feces.</title>
        <authorList>
            <person name="Park J.-E."/>
            <person name="Kim J.-S."/>
            <person name="Park S.-H."/>
        </authorList>
    </citation>
    <scope>NUCLEOTIDE SEQUENCE [LARGE SCALE GENOMIC DNA]</scope>
    <source>
        <strain evidence="3 4">KGMB01111</strain>
    </source>
</reference>
<dbReference type="PANTHER" id="PTHR32305">
    <property type="match status" value="1"/>
</dbReference>
<proteinExistence type="predicted"/>
<protein>
    <submittedName>
        <fullName evidence="3">RHS repeat protein</fullName>
    </submittedName>
</protein>
<dbReference type="OrthoDB" id="9815752at2"/>
<evidence type="ECO:0000313" key="4">
    <source>
        <dbReference type="Proteomes" id="UP000290106"/>
    </source>
</evidence>
<evidence type="ECO:0000256" key="1">
    <source>
        <dbReference type="ARBA" id="ARBA00022737"/>
    </source>
</evidence>
<dbReference type="NCBIfam" id="TIGR01643">
    <property type="entry name" value="YD_repeat_2x"/>
    <property type="match status" value="4"/>
</dbReference>
<dbReference type="SUPFAM" id="SSF63829">
    <property type="entry name" value="Calcium-dependent phosphotriesterase"/>
    <property type="match status" value="1"/>
</dbReference>
<keyword evidence="1" id="KW-0677">Repeat</keyword>
<dbReference type="AlphaFoldDB" id="A0A4Q1RJJ3"/>
<dbReference type="EMBL" id="SDKC01000001">
    <property type="protein sequence ID" value="RXS75951.1"/>
    <property type="molecule type" value="Genomic_DNA"/>
</dbReference>
<keyword evidence="4" id="KW-1185">Reference proteome</keyword>
<dbReference type="Proteomes" id="UP000290106">
    <property type="component" value="Unassembled WGS sequence"/>
</dbReference>
<dbReference type="PANTHER" id="PTHR32305:SF15">
    <property type="entry name" value="PROTEIN RHSA-RELATED"/>
    <property type="match status" value="1"/>
</dbReference>
<gene>
    <name evidence="3" type="ORF">ETP43_12545</name>
</gene>
<dbReference type="RefSeq" id="WP_129258407.1">
    <property type="nucleotide sequence ID" value="NZ_SDKC01000001.1"/>
</dbReference>
<dbReference type="InterPro" id="IPR006530">
    <property type="entry name" value="YD"/>
</dbReference>
<comment type="caution">
    <text evidence="3">The sequence shown here is derived from an EMBL/GenBank/DDBJ whole genome shotgun (WGS) entry which is preliminary data.</text>
</comment>
<feature type="domain" description="Teneurin-like YD-shell" evidence="2">
    <location>
        <begin position="415"/>
        <end position="683"/>
    </location>
</feature>
<dbReference type="Gene3D" id="2.180.10.10">
    <property type="entry name" value="RHS repeat-associated core"/>
    <property type="match status" value="2"/>
</dbReference>
<accession>A0A4Q1RJJ3</accession>